<dbReference type="CDD" id="cd03425">
    <property type="entry name" value="NUDIX_MutT_NudA_like"/>
    <property type="match status" value="1"/>
</dbReference>
<dbReference type="AlphaFoldDB" id="A0A7K3LIE4"/>
<evidence type="ECO:0000256" key="7">
    <source>
        <dbReference type="ARBA" id="ARBA00022801"/>
    </source>
</evidence>
<keyword evidence="15" id="KW-1185">Reference proteome</keyword>
<evidence type="ECO:0000256" key="6">
    <source>
        <dbReference type="ARBA" id="ARBA00022763"/>
    </source>
</evidence>
<comment type="catalytic activity">
    <reaction evidence="10">
        <text>8-oxo-dGTP + H2O = 8-oxo-dGMP + diphosphate + H(+)</text>
        <dbReference type="Rhea" id="RHEA:31575"/>
        <dbReference type="ChEBI" id="CHEBI:15377"/>
        <dbReference type="ChEBI" id="CHEBI:15378"/>
        <dbReference type="ChEBI" id="CHEBI:33019"/>
        <dbReference type="ChEBI" id="CHEBI:63224"/>
        <dbReference type="ChEBI" id="CHEBI:77896"/>
        <dbReference type="EC" id="3.6.1.55"/>
    </reaction>
</comment>
<dbReference type="Pfam" id="PF00293">
    <property type="entry name" value="NUDIX"/>
    <property type="match status" value="1"/>
</dbReference>
<organism evidence="14 15">
    <name type="scientific">Gordonia desulfuricans</name>
    <dbReference type="NCBI Taxonomy" id="89051"/>
    <lineage>
        <taxon>Bacteria</taxon>
        <taxon>Bacillati</taxon>
        <taxon>Actinomycetota</taxon>
        <taxon>Actinomycetes</taxon>
        <taxon>Mycobacteriales</taxon>
        <taxon>Gordoniaceae</taxon>
        <taxon>Gordonia</taxon>
    </lineage>
</organism>
<dbReference type="PROSITE" id="PS51462">
    <property type="entry name" value="NUDIX"/>
    <property type="match status" value="1"/>
</dbReference>
<dbReference type="Proteomes" id="UP000466307">
    <property type="component" value="Unassembled WGS sequence"/>
</dbReference>
<keyword evidence="7 12" id="KW-0378">Hydrolase</keyword>
<keyword evidence="4" id="KW-0235">DNA replication</keyword>
<dbReference type="GO" id="GO:0044716">
    <property type="term" value="F:8-oxo-GDP phosphatase activity"/>
    <property type="evidence" value="ECO:0007669"/>
    <property type="project" value="TreeGrafter"/>
</dbReference>
<dbReference type="GO" id="GO:0008413">
    <property type="term" value="F:8-oxo-7,8-dihydroguanosine triphosphate pyrophosphatase activity"/>
    <property type="evidence" value="ECO:0007669"/>
    <property type="project" value="TreeGrafter"/>
</dbReference>
<dbReference type="PANTHER" id="PTHR47707">
    <property type="entry name" value="8-OXO-DGTP DIPHOSPHATASE"/>
    <property type="match status" value="1"/>
</dbReference>
<keyword evidence="3" id="KW-0515">Mutator protein</keyword>
<evidence type="ECO:0000256" key="4">
    <source>
        <dbReference type="ARBA" id="ARBA00022705"/>
    </source>
</evidence>
<name>A0A7K3LIE4_9ACTN</name>
<protein>
    <recommendedName>
        <fullName evidence="11">8-oxo-dGTP diphosphatase</fullName>
        <ecNumber evidence="11">3.6.1.55</ecNumber>
    </recommendedName>
</protein>
<evidence type="ECO:0000256" key="10">
    <source>
        <dbReference type="ARBA" id="ARBA00035861"/>
    </source>
</evidence>
<dbReference type="EMBL" id="JAADZU010000001">
    <property type="protein sequence ID" value="NDK88032.1"/>
    <property type="molecule type" value="Genomic_DNA"/>
</dbReference>
<comment type="caution">
    <text evidence="14">The sequence shown here is derived from an EMBL/GenBank/DDBJ whole genome shotgun (WGS) entry which is preliminary data.</text>
</comment>
<dbReference type="GO" id="GO:0046872">
    <property type="term" value="F:metal ion binding"/>
    <property type="evidence" value="ECO:0007669"/>
    <property type="project" value="UniProtKB-KW"/>
</dbReference>
<dbReference type="GO" id="GO:0006260">
    <property type="term" value="P:DNA replication"/>
    <property type="evidence" value="ECO:0007669"/>
    <property type="project" value="UniProtKB-KW"/>
</dbReference>
<accession>A0A7K3LIE4</accession>
<evidence type="ECO:0000256" key="9">
    <source>
        <dbReference type="ARBA" id="ARBA00023204"/>
    </source>
</evidence>
<evidence type="ECO:0000256" key="3">
    <source>
        <dbReference type="ARBA" id="ARBA00022457"/>
    </source>
</evidence>
<dbReference type="InterPro" id="IPR020476">
    <property type="entry name" value="Nudix_hydrolase"/>
</dbReference>
<proteinExistence type="inferred from homology"/>
<comment type="similarity">
    <text evidence="2 12">Belongs to the Nudix hydrolase family.</text>
</comment>
<evidence type="ECO:0000256" key="8">
    <source>
        <dbReference type="ARBA" id="ARBA00022842"/>
    </source>
</evidence>
<dbReference type="InterPro" id="IPR020084">
    <property type="entry name" value="NUDIX_hydrolase_CS"/>
</dbReference>
<sequence length="132" mass="13884">MVAGAVLGVGDTAGKLLLAQRDRPAAVAGLWELPGGKVEAGETDAQALHRELVEELGVQTEVGEPLTGQVILSAELVLVARWARIVDGEPVAHDHRALRWVDATELVRMADAGELVPADTGWVPELLAALTV</sequence>
<keyword evidence="8" id="KW-0460">Magnesium</keyword>
<evidence type="ECO:0000256" key="11">
    <source>
        <dbReference type="ARBA" id="ARBA00038905"/>
    </source>
</evidence>
<feature type="domain" description="Nudix hydrolase" evidence="13">
    <location>
        <begin position="1"/>
        <end position="123"/>
    </location>
</feature>
<dbReference type="GO" id="GO:0035539">
    <property type="term" value="F:8-oxo-7,8-dihydrodeoxyguanosine triphosphate pyrophosphatase activity"/>
    <property type="evidence" value="ECO:0007669"/>
    <property type="project" value="UniProtKB-EC"/>
</dbReference>
<evidence type="ECO:0000256" key="2">
    <source>
        <dbReference type="ARBA" id="ARBA00005582"/>
    </source>
</evidence>
<evidence type="ECO:0000259" key="13">
    <source>
        <dbReference type="PROSITE" id="PS51462"/>
    </source>
</evidence>
<dbReference type="Gene3D" id="3.90.79.10">
    <property type="entry name" value="Nucleoside Triphosphate Pyrophosphohydrolase"/>
    <property type="match status" value="1"/>
</dbReference>
<evidence type="ECO:0000313" key="15">
    <source>
        <dbReference type="Proteomes" id="UP000466307"/>
    </source>
</evidence>
<evidence type="ECO:0000256" key="1">
    <source>
        <dbReference type="ARBA" id="ARBA00001946"/>
    </source>
</evidence>
<dbReference type="InterPro" id="IPR000086">
    <property type="entry name" value="NUDIX_hydrolase_dom"/>
</dbReference>
<keyword evidence="5" id="KW-0479">Metal-binding</keyword>
<dbReference type="PANTHER" id="PTHR47707:SF1">
    <property type="entry name" value="NUDIX HYDROLASE FAMILY PROTEIN"/>
    <property type="match status" value="1"/>
</dbReference>
<reference evidence="14 15" key="1">
    <citation type="submission" date="2020-01" db="EMBL/GenBank/DDBJ databases">
        <title>Investigation of new actinobacteria for the biodesulphurisation of diesel fuel.</title>
        <authorList>
            <person name="Athi Narayanan S.M."/>
        </authorList>
    </citation>
    <scope>NUCLEOTIDE SEQUENCE [LARGE SCALE GENOMIC DNA]</scope>
    <source>
        <strain evidence="14 15">213E</strain>
    </source>
</reference>
<evidence type="ECO:0000313" key="14">
    <source>
        <dbReference type="EMBL" id="NDK88032.1"/>
    </source>
</evidence>
<dbReference type="PROSITE" id="PS00893">
    <property type="entry name" value="NUDIX_BOX"/>
    <property type="match status" value="1"/>
</dbReference>
<evidence type="ECO:0000256" key="12">
    <source>
        <dbReference type="RuleBase" id="RU003476"/>
    </source>
</evidence>
<keyword evidence="6" id="KW-0227">DNA damage</keyword>
<keyword evidence="9" id="KW-0234">DNA repair</keyword>
<dbReference type="PRINTS" id="PR00502">
    <property type="entry name" value="NUDIXFAMILY"/>
</dbReference>
<evidence type="ECO:0000256" key="5">
    <source>
        <dbReference type="ARBA" id="ARBA00022723"/>
    </source>
</evidence>
<dbReference type="InterPro" id="IPR015797">
    <property type="entry name" value="NUDIX_hydrolase-like_dom_sf"/>
</dbReference>
<dbReference type="InterPro" id="IPR047127">
    <property type="entry name" value="MutT-like"/>
</dbReference>
<gene>
    <name evidence="14" type="ORF">GYA93_00320</name>
</gene>
<dbReference type="EC" id="3.6.1.55" evidence="11"/>
<comment type="cofactor">
    <cofactor evidence="1">
        <name>Mg(2+)</name>
        <dbReference type="ChEBI" id="CHEBI:18420"/>
    </cofactor>
</comment>
<dbReference type="SUPFAM" id="SSF55811">
    <property type="entry name" value="Nudix"/>
    <property type="match status" value="1"/>
</dbReference>
<dbReference type="GO" id="GO:0044715">
    <property type="term" value="F:8-oxo-dGDP phosphatase activity"/>
    <property type="evidence" value="ECO:0007669"/>
    <property type="project" value="TreeGrafter"/>
</dbReference>
<dbReference type="GO" id="GO:0006281">
    <property type="term" value="P:DNA repair"/>
    <property type="evidence" value="ECO:0007669"/>
    <property type="project" value="UniProtKB-KW"/>
</dbReference>